<dbReference type="HOGENOM" id="CLU_2328044_0_0_9"/>
<keyword evidence="2" id="KW-0946">Virion</keyword>
<dbReference type="KEGG" id="bss:BSUW23_06150"/>
<evidence type="ECO:0000256" key="1">
    <source>
        <dbReference type="SAM" id="MobiDB-lite"/>
    </source>
</evidence>
<dbReference type="AlphaFoldDB" id="E0U0D7"/>
<name>E0U0D7_BACSH</name>
<feature type="region of interest" description="Disordered" evidence="1">
    <location>
        <begin position="52"/>
        <end position="71"/>
    </location>
</feature>
<reference key="1">
    <citation type="submission" date="2010-08" db="EMBL/GenBank/DDBJ databases">
        <authorList>
            <person name="Zeigler D.R."/>
        </authorList>
    </citation>
    <scope>NUCLEOTIDE SEQUENCE</scope>
    <source>
        <strain>W23</strain>
    </source>
</reference>
<dbReference type="EMBL" id="CP002183">
    <property type="protein sequence ID" value="ADM37279.1"/>
    <property type="molecule type" value="Genomic_DNA"/>
</dbReference>
<keyword evidence="2" id="KW-0167">Capsid protein</keyword>
<sequence length="98" mass="10972">MELQLFPIFVMILSFLKQKNGELDCPHFGKTAFNIRILRRILRHILRRNRTKGSKAGVGAGNSKADVDKTDRTVLGNNKADKMAVSGANNKAVFHHKV</sequence>
<accession>E0U0D7</accession>
<organism evidence="2 3">
    <name type="scientific">Bacillus spizizenii (strain ATCC 23059 / NRRL B-14472 / W23)</name>
    <name type="common">Bacillus subtilis subsp. spizizenii</name>
    <dbReference type="NCBI Taxonomy" id="655816"/>
    <lineage>
        <taxon>Bacteria</taxon>
        <taxon>Bacillati</taxon>
        <taxon>Bacillota</taxon>
        <taxon>Bacilli</taxon>
        <taxon>Bacillales</taxon>
        <taxon>Bacillaceae</taxon>
        <taxon>Bacillus</taxon>
    </lineage>
</organism>
<gene>
    <name evidence="2" type="primary">cotT</name>
    <name evidence="2" type="ordered locus">BSUW23_06150</name>
</gene>
<protein>
    <submittedName>
        <fullName evidence="2">Spore coat protein (Inner coat)</fullName>
    </submittedName>
</protein>
<reference evidence="2 3" key="2">
    <citation type="journal article" date="2011" name="Microbiology">
        <title>The genome sequence of Bacillus subtilis subsp. spizizenii W23: insights into speciation within the B. subtilis complex and into the history of B. subtilis genetics.</title>
        <authorList>
            <person name="Zeigler D.R."/>
        </authorList>
    </citation>
    <scope>NUCLEOTIDE SEQUENCE [LARGE SCALE GENOMIC DNA]</scope>
    <source>
        <strain evidence="3">ATCC 23059 / NRRL B-14472 / W23</strain>
    </source>
</reference>
<evidence type="ECO:0000313" key="3">
    <source>
        <dbReference type="Proteomes" id="UP000002233"/>
    </source>
</evidence>
<evidence type="ECO:0000313" key="2">
    <source>
        <dbReference type="EMBL" id="ADM37279.1"/>
    </source>
</evidence>
<dbReference type="Proteomes" id="UP000002233">
    <property type="component" value="Chromosome"/>
</dbReference>
<proteinExistence type="predicted"/>